<keyword evidence="2" id="KW-1185">Reference proteome</keyword>
<gene>
    <name evidence="1" type="ORF">BSL78_25968</name>
</gene>
<accession>A0A2G8JNC9</accession>
<organism evidence="1 2">
    <name type="scientific">Stichopus japonicus</name>
    <name type="common">Sea cucumber</name>
    <dbReference type="NCBI Taxonomy" id="307972"/>
    <lineage>
        <taxon>Eukaryota</taxon>
        <taxon>Metazoa</taxon>
        <taxon>Echinodermata</taxon>
        <taxon>Eleutherozoa</taxon>
        <taxon>Echinozoa</taxon>
        <taxon>Holothuroidea</taxon>
        <taxon>Aspidochirotacea</taxon>
        <taxon>Aspidochirotida</taxon>
        <taxon>Stichopodidae</taxon>
        <taxon>Apostichopus</taxon>
    </lineage>
</organism>
<dbReference type="EMBL" id="MRZV01001537">
    <property type="protein sequence ID" value="PIK37205.1"/>
    <property type="molecule type" value="Genomic_DNA"/>
</dbReference>
<evidence type="ECO:0000313" key="2">
    <source>
        <dbReference type="Proteomes" id="UP000230750"/>
    </source>
</evidence>
<dbReference type="AlphaFoldDB" id="A0A2G8JNC9"/>
<dbReference type="Proteomes" id="UP000230750">
    <property type="component" value="Unassembled WGS sequence"/>
</dbReference>
<reference evidence="1 2" key="1">
    <citation type="journal article" date="2017" name="PLoS Biol.">
        <title>The sea cucumber genome provides insights into morphological evolution and visceral regeneration.</title>
        <authorList>
            <person name="Zhang X."/>
            <person name="Sun L."/>
            <person name="Yuan J."/>
            <person name="Sun Y."/>
            <person name="Gao Y."/>
            <person name="Zhang L."/>
            <person name="Li S."/>
            <person name="Dai H."/>
            <person name="Hamel J.F."/>
            <person name="Liu C."/>
            <person name="Yu Y."/>
            <person name="Liu S."/>
            <person name="Lin W."/>
            <person name="Guo K."/>
            <person name="Jin S."/>
            <person name="Xu P."/>
            <person name="Storey K.B."/>
            <person name="Huan P."/>
            <person name="Zhang T."/>
            <person name="Zhou Y."/>
            <person name="Zhang J."/>
            <person name="Lin C."/>
            <person name="Li X."/>
            <person name="Xing L."/>
            <person name="Huo D."/>
            <person name="Sun M."/>
            <person name="Wang L."/>
            <person name="Mercier A."/>
            <person name="Li F."/>
            <person name="Yang H."/>
            <person name="Xiang J."/>
        </authorList>
    </citation>
    <scope>NUCLEOTIDE SEQUENCE [LARGE SCALE GENOMIC DNA]</scope>
    <source>
        <strain evidence="1">Shaxun</strain>
        <tissue evidence="1">Muscle</tissue>
    </source>
</reference>
<evidence type="ECO:0000313" key="1">
    <source>
        <dbReference type="EMBL" id="PIK37205.1"/>
    </source>
</evidence>
<comment type="caution">
    <text evidence="1">The sequence shown here is derived from an EMBL/GenBank/DDBJ whole genome shotgun (WGS) entry which is preliminary data.</text>
</comment>
<proteinExistence type="predicted"/>
<sequence>MNKVVVVPLRCWVLFRYHLRARTGHHSLSSAIEERDFISGIKMSPGRKDRTWFLARKAGSGTILTPWFSNLIWFCLVERAWRQLLLLADARAIRNSVFFVRDASEAEAMGSYGGLVSVCSAADKLHEGASRLIRGRLFAIPLMSWEMSLLLPGVDPSANPRCITVIADL</sequence>
<protein>
    <submittedName>
        <fullName evidence="1">Uncharacterized protein</fullName>
    </submittedName>
</protein>
<name>A0A2G8JNC9_STIJA</name>